<dbReference type="Proteomes" id="UP000286134">
    <property type="component" value="Unassembled WGS sequence"/>
</dbReference>
<dbReference type="EMBL" id="MCFK01007459">
    <property type="protein sequence ID" value="RKF57384.1"/>
    <property type="molecule type" value="Genomic_DNA"/>
</dbReference>
<proteinExistence type="predicted"/>
<organism evidence="1 2">
    <name type="scientific">Erysiphe neolycopersici</name>
    <dbReference type="NCBI Taxonomy" id="212602"/>
    <lineage>
        <taxon>Eukaryota</taxon>
        <taxon>Fungi</taxon>
        <taxon>Dikarya</taxon>
        <taxon>Ascomycota</taxon>
        <taxon>Pezizomycotina</taxon>
        <taxon>Leotiomycetes</taxon>
        <taxon>Erysiphales</taxon>
        <taxon>Erysiphaceae</taxon>
        <taxon>Erysiphe</taxon>
    </lineage>
</organism>
<accession>A0A420HIU0</accession>
<dbReference type="AlphaFoldDB" id="A0A420HIU0"/>
<gene>
    <name evidence="1" type="ORF">OnM2_074032</name>
</gene>
<name>A0A420HIU0_9PEZI</name>
<reference evidence="1 2" key="1">
    <citation type="journal article" date="2018" name="BMC Genomics">
        <title>Comparative genome analyses reveal sequence features reflecting distinct modes of host-adaptation between dicot and monocot powdery mildew.</title>
        <authorList>
            <person name="Wu Y."/>
            <person name="Ma X."/>
            <person name="Pan Z."/>
            <person name="Kale S.D."/>
            <person name="Song Y."/>
            <person name="King H."/>
            <person name="Zhang Q."/>
            <person name="Presley C."/>
            <person name="Deng X."/>
            <person name="Wei C.I."/>
            <person name="Xiao S."/>
        </authorList>
    </citation>
    <scope>NUCLEOTIDE SEQUENCE [LARGE SCALE GENOMIC DNA]</scope>
    <source>
        <strain evidence="1">UMSG2</strain>
    </source>
</reference>
<protein>
    <submittedName>
        <fullName evidence="1">Uncharacterized protein</fullName>
    </submittedName>
</protein>
<evidence type="ECO:0000313" key="2">
    <source>
        <dbReference type="Proteomes" id="UP000286134"/>
    </source>
</evidence>
<keyword evidence="2" id="KW-1185">Reference proteome</keyword>
<sequence>MVDKADLEFESILYYDVVRLEGADKETNGCIAKLEKSINERSKKTEKKKEGCNKIDDHFDKIMTAISALKLMDIEDKGKEKELAEIQS</sequence>
<comment type="caution">
    <text evidence="1">The sequence shown here is derived from an EMBL/GenBank/DDBJ whole genome shotgun (WGS) entry which is preliminary data.</text>
</comment>
<evidence type="ECO:0000313" key="1">
    <source>
        <dbReference type="EMBL" id="RKF57384.1"/>
    </source>
</evidence>